<dbReference type="Pfam" id="PF06245">
    <property type="entry name" value="DUF1015"/>
    <property type="match status" value="1"/>
</dbReference>
<evidence type="ECO:0000313" key="1">
    <source>
        <dbReference type="EMBL" id="TKI62146.1"/>
    </source>
</evidence>
<dbReference type="OrthoDB" id="9781616at2"/>
<dbReference type="PANTHER" id="PTHR36454:SF1">
    <property type="entry name" value="DUF1015 DOMAIN-CONTAINING PROTEIN"/>
    <property type="match status" value="1"/>
</dbReference>
<gene>
    <name evidence="1" type="ORF">FC770_06910</name>
</gene>
<name>A0A4U2YLP4_9ACTN</name>
<accession>A0A4U2YLP4</accession>
<keyword evidence="2" id="KW-1185">Reference proteome</keyword>
<organism evidence="1 2">
    <name type="scientific">Nocardioides jishulii</name>
    <dbReference type="NCBI Taxonomy" id="2575440"/>
    <lineage>
        <taxon>Bacteria</taxon>
        <taxon>Bacillati</taxon>
        <taxon>Actinomycetota</taxon>
        <taxon>Actinomycetes</taxon>
        <taxon>Propionibacteriales</taxon>
        <taxon>Nocardioidaceae</taxon>
        <taxon>Nocardioides</taxon>
    </lineage>
</organism>
<sequence length="384" mass="42872">MHENGDTPTPDVEIPASPAHPVELRPFRGVRLSPQKVANPSTARAFARPYRDVATRLSRWQDEGLVELDLEPALYLHEYSVHGMTIRGLVGGLQLSTRATHHDERSVFAHEAIHPEQADELAARMYEMGMNPGPILLVHRGPATVRALQRRVMERQPDHAYTDRSGQEHRLWRITDEAQLQTIAEGLSDSRFMIADGHHRYAAYLRLQEMHPGTPWDRGLTMVVDQEDTPFFLGPIHRTFKRRSLLALKTAAASVSATTREVTETEALRALGPKTLVATDGRRWMVIDLPEGPRTSAVEFLHQRLLPTAGSDDVVYHHSVEEAITAATASYVSVLLPAPDYSLLDRAMERGHLLPEKATSFQPKPSLGVLMRSVDSELMAPPSN</sequence>
<evidence type="ECO:0000313" key="2">
    <source>
        <dbReference type="Proteomes" id="UP000307808"/>
    </source>
</evidence>
<dbReference type="PANTHER" id="PTHR36454">
    <property type="entry name" value="LMO2823 PROTEIN"/>
    <property type="match status" value="1"/>
</dbReference>
<dbReference type="Proteomes" id="UP000307808">
    <property type="component" value="Unassembled WGS sequence"/>
</dbReference>
<proteinExistence type="predicted"/>
<dbReference type="InterPro" id="IPR008323">
    <property type="entry name" value="UCP033563"/>
</dbReference>
<dbReference type="EMBL" id="SZPY01000002">
    <property type="protein sequence ID" value="TKI62146.1"/>
    <property type="molecule type" value="Genomic_DNA"/>
</dbReference>
<dbReference type="RefSeq" id="WP_137065415.1">
    <property type="nucleotide sequence ID" value="NZ_CP040748.1"/>
</dbReference>
<reference evidence="1 2" key="1">
    <citation type="submission" date="2019-04" db="EMBL/GenBank/DDBJ databases">
        <authorList>
            <person name="Dong K."/>
        </authorList>
    </citation>
    <scope>NUCLEOTIDE SEQUENCE [LARGE SCALE GENOMIC DNA]</scope>
    <source>
        <strain evidence="2">dk3543</strain>
    </source>
</reference>
<dbReference type="AlphaFoldDB" id="A0A4U2YLP4"/>
<protein>
    <submittedName>
        <fullName evidence="1">DUF1015 domain-containing protein</fullName>
    </submittedName>
</protein>
<comment type="caution">
    <text evidence="1">The sequence shown here is derived from an EMBL/GenBank/DDBJ whole genome shotgun (WGS) entry which is preliminary data.</text>
</comment>